<dbReference type="PANTHER" id="PTHR47381">
    <property type="entry name" value="ALPHA/BETA-HYDROLASES SUPERFAMILY PROTEIN"/>
    <property type="match status" value="1"/>
</dbReference>
<reference evidence="2 3" key="1">
    <citation type="submission" date="2024-01" db="EMBL/GenBank/DDBJ databases">
        <authorList>
            <person name="Allen C."/>
            <person name="Tagirdzhanova G."/>
        </authorList>
    </citation>
    <scope>NUCLEOTIDE SEQUENCE [LARGE SCALE GENOMIC DNA]</scope>
</reference>
<dbReference type="Gene3D" id="3.40.50.1820">
    <property type="entry name" value="alpha/beta hydrolase"/>
    <property type="match status" value="1"/>
</dbReference>
<feature type="compositionally biased region" description="Basic and acidic residues" evidence="1">
    <location>
        <begin position="142"/>
        <end position="155"/>
    </location>
</feature>
<dbReference type="InterPro" id="IPR029058">
    <property type="entry name" value="AB_hydrolase_fold"/>
</dbReference>
<evidence type="ECO:0000313" key="3">
    <source>
        <dbReference type="Proteomes" id="UP001642405"/>
    </source>
</evidence>
<sequence length="391" mass="42091">MAHTTNPMPDLPPPPAVSRRTIPMAGLLVDLYGLAELPADTESVSVLWLHHPRLRSREDMADIGARCVHAVAEDSQKRGTRHRLVAAAFDQRNHGSRLVSPRANTAWREGNPTHAQDMFGMIAGTVTDTHLLIDLVGGYHHHDGHDSHGQTEEDKKKKKTNSGAGAGDDSEDRDAGFASGLLPGHVALTQHLVLGVSLGGHSAWQLLFGDDRVTAGVLIIGCPDYTDLMVERARLSKLATFQASAEEGGAPFLGSRDFPSALVASCRKRDPKAIVFGTDTAVWPSTPEAEKVLHATLQKHVAGKRFLVCSGGADKLVPYRNSEPFLNVFKRAATTWPDLALTVQDNVYEGIGHQFSAGMVVDAVQFVVDTVADAPSTEASRDKVTSKDSKI</sequence>
<feature type="region of interest" description="Disordered" evidence="1">
    <location>
        <begin position="142"/>
        <end position="175"/>
    </location>
</feature>
<evidence type="ECO:0000256" key="1">
    <source>
        <dbReference type="SAM" id="MobiDB-lite"/>
    </source>
</evidence>
<protein>
    <recommendedName>
        <fullName evidence="4">AB hydrolase-1 domain-containing protein</fullName>
    </recommendedName>
</protein>
<evidence type="ECO:0000313" key="2">
    <source>
        <dbReference type="EMBL" id="CAK7231768.1"/>
    </source>
</evidence>
<dbReference type="PANTHER" id="PTHR47381:SF3">
    <property type="entry name" value="ALPHA_BETA-HYDROLASES SUPERFAMILY PROTEIN"/>
    <property type="match status" value="1"/>
</dbReference>
<dbReference type="EMBL" id="CAWUHB010000060">
    <property type="protein sequence ID" value="CAK7231768.1"/>
    <property type="molecule type" value="Genomic_DNA"/>
</dbReference>
<dbReference type="Proteomes" id="UP001642405">
    <property type="component" value="Unassembled WGS sequence"/>
</dbReference>
<accession>A0ABP0CIT2</accession>
<comment type="caution">
    <text evidence="2">The sequence shown here is derived from an EMBL/GenBank/DDBJ whole genome shotgun (WGS) entry which is preliminary data.</text>
</comment>
<gene>
    <name evidence="2" type="ORF">SCUCBS95973_008032</name>
</gene>
<organism evidence="2 3">
    <name type="scientific">Sporothrix curviconia</name>
    <dbReference type="NCBI Taxonomy" id="1260050"/>
    <lineage>
        <taxon>Eukaryota</taxon>
        <taxon>Fungi</taxon>
        <taxon>Dikarya</taxon>
        <taxon>Ascomycota</taxon>
        <taxon>Pezizomycotina</taxon>
        <taxon>Sordariomycetes</taxon>
        <taxon>Sordariomycetidae</taxon>
        <taxon>Ophiostomatales</taxon>
        <taxon>Ophiostomataceae</taxon>
        <taxon>Sporothrix</taxon>
    </lineage>
</organism>
<keyword evidence="3" id="KW-1185">Reference proteome</keyword>
<dbReference type="SUPFAM" id="SSF53474">
    <property type="entry name" value="alpha/beta-Hydrolases"/>
    <property type="match status" value="1"/>
</dbReference>
<proteinExistence type="predicted"/>
<evidence type="ECO:0008006" key="4">
    <source>
        <dbReference type="Google" id="ProtNLM"/>
    </source>
</evidence>
<name>A0ABP0CIT2_9PEZI</name>